<dbReference type="InterPro" id="IPR036514">
    <property type="entry name" value="SGNH_hydro_sf"/>
</dbReference>
<evidence type="ECO:0000313" key="2">
    <source>
        <dbReference type="EMBL" id="HGU32531.1"/>
    </source>
</evidence>
<sequence length="242" mass="26108">MKPFHHAIGLGFTAALICLGLLCDNGYSDSAIEDVPKAKALLSKTGRSSYSPMVVIGFGDSITVGYPYVTGSGDGRRIGGYEPKLEVLLRAKVGRWRVLNYGLEGETTIGGVDRIGSVVAGRKRAHLLLLEGTNDFVWGISSETTVYNLGVMIDIAKNAGLTPIVSTLTPDSQPAIGSLKNIPNTYNPAIAALAEEKDVALCDQYAALIQNWDNWTYDDLHPNDAGYQVMADTWYLTLVVRP</sequence>
<dbReference type="InterPro" id="IPR013830">
    <property type="entry name" value="SGNH_hydro"/>
</dbReference>
<dbReference type="SUPFAM" id="SSF52266">
    <property type="entry name" value="SGNH hydrolase"/>
    <property type="match status" value="1"/>
</dbReference>
<gene>
    <name evidence="2" type="ORF">ENS29_06720</name>
</gene>
<organism evidence="2">
    <name type="scientific">Desulfatirhabdium butyrativorans</name>
    <dbReference type="NCBI Taxonomy" id="340467"/>
    <lineage>
        <taxon>Bacteria</taxon>
        <taxon>Pseudomonadati</taxon>
        <taxon>Thermodesulfobacteriota</taxon>
        <taxon>Desulfobacteria</taxon>
        <taxon>Desulfobacterales</taxon>
        <taxon>Desulfatirhabdiaceae</taxon>
        <taxon>Desulfatirhabdium</taxon>
    </lineage>
</organism>
<dbReference type="GO" id="GO:0004622">
    <property type="term" value="F:phosphatidylcholine lysophospholipase activity"/>
    <property type="evidence" value="ECO:0007669"/>
    <property type="project" value="TreeGrafter"/>
</dbReference>
<dbReference type="Gene3D" id="3.40.50.1110">
    <property type="entry name" value="SGNH hydrolase"/>
    <property type="match status" value="1"/>
</dbReference>
<dbReference type="PANTHER" id="PTHR30383">
    <property type="entry name" value="THIOESTERASE 1/PROTEASE 1/LYSOPHOSPHOLIPASE L1"/>
    <property type="match status" value="1"/>
</dbReference>
<protein>
    <submittedName>
        <fullName evidence="2">SGNH/GDSL hydrolase family protein</fullName>
    </submittedName>
</protein>
<dbReference type="PANTHER" id="PTHR30383:SF5">
    <property type="entry name" value="SGNH HYDROLASE-TYPE ESTERASE DOMAIN-CONTAINING PROTEIN"/>
    <property type="match status" value="1"/>
</dbReference>
<dbReference type="EMBL" id="DSUH01000155">
    <property type="protein sequence ID" value="HGU32531.1"/>
    <property type="molecule type" value="Genomic_DNA"/>
</dbReference>
<dbReference type="AlphaFoldDB" id="A0A7C4RQQ7"/>
<accession>A0A7C4RQQ7</accession>
<dbReference type="Pfam" id="PF13472">
    <property type="entry name" value="Lipase_GDSL_2"/>
    <property type="match status" value="1"/>
</dbReference>
<evidence type="ECO:0000259" key="1">
    <source>
        <dbReference type="Pfam" id="PF13472"/>
    </source>
</evidence>
<comment type="caution">
    <text evidence="2">The sequence shown here is derived from an EMBL/GenBank/DDBJ whole genome shotgun (WGS) entry which is preliminary data.</text>
</comment>
<reference evidence="2" key="1">
    <citation type="journal article" date="2020" name="mSystems">
        <title>Genome- and Community-Level Interaction Insights into Carbon Utilization and Element Cycling Functions of Hydrothermarchaeota in Hydrothermal Sediment.</title>
        <authorList>
            <person name="Zhou Z."/>
            <person name="Liu Y."/>
            <person name="Xu W."/>
            <person name="Pan J."/>
            <person name="Luo Z.H."/>
            <person name="Li M."/>
        </authorList>
    </citation>
    <scope>NUCLEOTIDE SEQUENCE [LARGE SCALE GENOMIC DNA]</scope>
    <source>
        <strain evidence="2">SpSt-477</strain>
    </source>
</reference>
<proteinExistence type="predicted"/>
<feature type="domain" description="SGNH hydrolase-type esterase" evidence="1">
    <location>
        <begin position="58"/>
        <end position="229"/>
    </location>
</feature>
<dbReference type="InterPro" id="IPR051532">
    <property type="entry name" value="Ester_Hydrolysis_Enzymes"/>
</dbReference>
<keyword evidence="2" id="KW-0378">Hydrolase</keyword>
<name>A0A7C4RQQ7_9BACT</name>